<feature type="domain" description="HTH luxR-type" evidence="1">
    <location>
        <begin position="1515"/>
        <end position="1580"/>
    </location>
</feature>
<dbReference type="SMART" id="SM00421">
    <property type="entry name" value="HTH_LUXR"/>
    <property type="match status" value="1"/>
</dbReference>
<dbReference type="InterPro" id="IPR011990">
    <property type="entry name" value="TPR-like_helical_dom_sf"/>
</dbReference>
<dbReference type="RefSeq" id="WP_237378384.1">
    <property type="nucleotide sequence ID" value="NZ_CP071793.1"/>
</dbReference>
<dbReference type="SUPFAM" id="SSF52540">
    <property type="entry name" value="P-loop containing nucleoside triphosphate hydrolases"/>
    <property type="match status" value="1"/>
</dbReference>
<dbReference type="InterPro" id="IPR000792">
    <property type="entry name" value="Tscrpt_reg_LuxR_C"/>
</dbReference>
<dbReference type="EMBL" id="CP071793">
    <property type="protein sequence ID" value="QTD48733.1"/>
    <property type="molecule type" value="Genomic_DNA"/>
</dbReference>
<keyword evidence="3" id="KW-1185">Reference proteome</keyword>
<dbReference type="InterPro" id="IPR027417">
    <property type="entry name" value="P-loop_NTPase"/>
</dbReference>
<dbReference type="SUPFAM" id="SSF46894">
    <property type="entry name" value="C-terminal effector domain of the bipartite response regulators"/>
    <property type="match status" value="1"/>
</dbReference>
<dbReference type="Pfam" id="PF13191">
    <property type="entry name" value="AAA_16"/>
    <property type="match status" value="1"/>
</dbReference>
<gene>
    <name evidence="2" type="ORF">J3U87_24395</name>
</gene>
<evidence type="ECO:0000313" key="2">
    <source>
        <dbReference type="EMBL" id="QTD48733.1"/>
    </source>
</evidence>
<dbReference type="Proteomes" id="UP000663929">
    <property type="component" value="Chromosome"/>
</dbReference>
<dbReference type="PANTHER" id="PTHR43642:SF1">
    <property type="entry name" value="HYBRID SIGNAL TRANSDUCTION HISTIDINE KINASE G"/>
    <property type="match status" value="1"/>
</dbReference>
<dbReference type="Pfam" id="PF00196">
    <property type="entry name" value="GerE"/>
    <property type="match status" value="1"/>
</dbReference>
<organism evidence="2 3">
    <name type="scientific">Sulfidibacter corallicola</name>
    <dbReference type="NCBI Taxonomy" id="2818388"/>
    <lineage>
        <taxon>Bacteria</taxon>
        <taxon>Pseudomonadati</taxon>
        <taxon>Acidobacteriota</taxon>
        <taxon>Holophagae</taxon>
        <taxon>Acanthopleuribacterales</taxon>
        <taxon>Acanthopleuribacteraceae</taxon>
        <taxon>Sulfidibacter</taxon>
    </lineage>
</organism>
<accession>A0A8A4TGG3</accession>
<dbReference type="InterPro" id="IPR036388">
    <property type="entry name" value="WH-like_DNA-bd_sf"/>
</dbReference>
<dbReference type="Gene3D" id="1.10.10.10">
    <property type="entry name" value="Winged helix-like DNA-binding domain superfamily/Winged helix DNA-binding domain"/>
    <property type="match status" value="1"/>
</dbReference>
<name>A0A8A4TGG3_SULCO</name>
<dbReference type="InterPro" id="IPR016032">
    <property type="entry name" value="Sig_transdc_resp-reg_C-effctor"/>
</dbReference>
<dbReference type="SUPFAM" id="SSF48452">
    <property type="entry name" value="TPR-like"/>
    <property type="match status" value="1"/>
</dbReference>
<proteinExistence type="predicted"/>
<dbReference type="InterPro" id="IPR041664">
    <property type="entry name" value="AAA_16"/>
</dbReference>
<sequence length="1585" mass="180147">MELLPLAQFLFEEAVYEDHFVRVNVAYHVPSGSRYWVKSFQRPLSLNALVDRVAYLAEHLSHARFWLMPEAVMQARSSVYTAVRRERTSGHRPLSERLLADDRAFMDVVAALADMVYDCHRHDVFHHHWLQARIWFDPQHRTVLVDGLEYRVLDQADDPELRQANNPTLADGLGDLRLLGLRLIREMVKGQGPTLSTSEVKISPEALAPMLSERFPDESALAEILRKLVSAGDRFGYRSGFDFLLDVKRTMGLLRQRSGAALVVPADVEVERWRHVDLSLARPRLRRLIAKLFRRRPSGLTILEVSGQPGSGKTALLRHLQSSARDRHLRVLDFRTDVVSPPRPMELVSLLIEEGLVLLSASNHGDWDRIRNRISQEAGYFWNRLIDRIPGLDLLNDGSQPSVGESSFGEDQLHTVFRNLLEAVVTHLPPALIVVDSPQRVDSGSLQCLIDLQDDLPGWYLACSRGSQEAASPLLDRSKRTHRFSLKPLTRNETAHFIARVLEKPLADADPFTAQFHRWGHRTPGAVLDILRHMYRDHALQLAGDHSAWLWDKGWTPPEAPSRQRFGTALAELALVPEDVLRTLVVAACLGDLFTVELLLLGREDDDIVAHHVNWLETVGLIGSLESDERPLSLVGIREPIDLYGSLGTGELWQFIDPQTRAGVMNLKHVATAEIHLHIALRLLHEARVEACPAETIAKHLLLGDARKHRRKHPRLMALNTARVLREAACHHLDLMAFDQAEACLELALNLSEETDREHRDIRFELGAELGVILYLKNERGPSRRLFERLERQAPSPAHRARILLRRFRLYHQCGELSEAVTFGLKVLKFHGFEILEDPERMARAIRRLEREIESWLASEDTRAGQVRIGPDTLPIRELVILEMFPQVFNADSDLWEYLILQLFHTQHIAEKIGSKAYVCSLTAWRFGIRGDIPTAIRLGKTSLQMLKREEERGEARFSHQVKFAAAIQWYAFDQGLPGVAVLLKSAYRQAHEGRDWAFCNFILEWHASLAFLRGDPLNTLLDLATEQIEFAEKTRNHDLASAGRVSKHLWSLCADHPPAIDSEPTWQTSIDDLREKGYRGLVGWLLLRGFVVHVLLGRTGQAITLFEEVKSYERFLHGTILEPIYYVFAAYCLVAEDCRDRQAHAFLQTARHTLERWKNGGVAECHCMCLLLTALQAGLDRQPPPFDTLFECLRQAGLQGLTYVESLCSRMLATAFQRQDQTRNHAFFDQRAQQVLAVWGGGEVIRQTGKSTEAPPEEPQTATIPLPRPPFQAWVDILSLENLGVGERIEYLLQAAASSQPASRLLLAMYRDAGRTRFNPSGGQSRVFRAGPSRKEVPWTFLQEASFFNHDLIVADSRQSPHCLSDPYFAQVEPMHLELVHAQNHRGTRGFLYIERPQGAEPPNTRPFNRLVCQLILQLYGVDAFRLASPSEDGDHGHRAFPEGLGPVLSRPSSPRDYQRCLRAIFDLLRDEDRFDGRDSLSRRVYCLVKETLNRVPDESTREENAANAPFLHAGVLFPSLSPTEVAVCNHLKNNLSSKEVAEKMNVSPFTIETHRRRIRKKLQLNRNQNLTSYLMNKLRRHPS</sequence>
<evidence type="ECO:0000313" key="3">
    <source>
        <dbReference type="Proteomes" id="UP000663929"/>
    </source>
</evidence>
<dbReference type="PANTHER" id="PTHR43642">
    <property type="entry name" value="HYBRID SIGNAL TRANSDUCTION HISTIDINE KINASE G"/>
    <property type="match status" value="1"/>
</dbReference>
<dbReference type="KEGG" id="scor:J3U87_24395"/>
<protein>
    <submittedName>
        <fullName evidence="2">AAA family ATPase</fullName>
    </submittedName>
</protein>
<dbReference type="PROSITE" id="PS50043">
    <property type="entry name" value="HTH_LUXR_2"/>
    <property type="match status" value="1"/>
</dbReference>
<dbReference type="InterPro" id="IPR053159">
    <property type="entry name" value="Hybrid_Histidine_Kinase"/>
</dbReference>
<dbReference type="GO" id="GO:0003677">
    <property type="term" value="F:DNA binding"/>
    <property type="evidence" value="ECO:0007669"/>
    <property type="project" value="InterPro"/>
</dbReference>
<evidence type="ECO:0000259" key="1">
    <source>
        <dbReference type="PROSITE" id="PS50043"/>
    </source>
</evidence>
<dbReference type="GO" id="GO:0006355">
    <property type="term" value="P:regulation of DNA-templated transcription"/>
    <property type="evidence" value="ECO:0007669"/>
    <property type="project" value="InterPro"/>
</dbReference>
<reference evidence="2" key="1">
    <citation type="submission" date="2021-03" db="EMBL/GenBank/DDBJ databases">
        <title>Acanthopleuribacteraceae sp. M133.</title>
        <authorList>
            <person name="Wang G."/>
        </authorList>
    </citation>
    <scope>NUCLEOTIDE SEQUENCE</scope>
    <source>
        <strain evidence="2">M133</strain>
    </source>
</reference>